<keyword evidence="3" id="KW-1185">Reference proteome</keyword>
<proteinExistence type="predicted"/>
<feature type="region of interest" description="Disordered" evidence="1">
    <location>
        <begin position="103"/>
        <end position="126"/>
    </location>
</feature>
<feature type="compositionally biased region" description="Polar residues" evidence="1">
    <location>
        <begin position="103"/>
        <end position="113"/>
    </location>
</feature>
<feature type="region of interest" description="Disordered" evidence="1">
    <location>
        <begin position="28"/>
        <end position="76"/>
    </location>
</feature>
<name>A0ABN8Q2C6_9CNID</name>
<evidence type="ECO:0000313" key="3">
    <source>
        <dbReference type="Proteomes" id="UP001159427"/>
    </source>
</evidence>
<protein>
    <submittedName>
        <fullName evidence="2">Uncharacterized protein</fullName>
    </submittedName>
</protein>
<comment type="caution">
    <text evidence="2">The sequence shown here is derived from an EMBL/GenBank/DDBJ whole genome shotgun (WGS) entry which is preliminary data.</text>
</comment>
<dbReference type="EMBL" id="CALNXI010001073">
    <property type="protein sequence ID" value="CAH3154231.1"/>
    <property type="molecule type" value="Genomic_DNA"/>
</dbReference>
<dbReference type="Proteomes" id="UP001159427">
    <property type="component" value="Unassembled WGS sequence"/>
</dbReference>
<accession>A0ABN8Q2C6</accession>
<organism evidence="2 3">
    <name type="scientific">Porites evermanni</name>
    <dbReference type="NCBI Taxonomy" id="104178"/>
    <lineage>
        <taxon>Eukaryota</taxon>
        <taxon>Metazoa</taxon>
        <taxon>Cnidaria</taxon>
        <taxon>Anthozoa</taxon>
        <taxon>Hexacorallia</taxon>
        <taxon>Scleractinia</taxon>
        <taxon>Fungiina</taxon>
        <taxon>Poritidae</taxon>
        <taxon>Porites</taxon>
    </lineage>
</organism>
<sequence>MTSTLVPVGSPICRLCRGLLSSPMIPEQQIESAVSEESTGESSSKPASKTTSSSPQGESTENETDDEIISRSDEARSDSLCEAMENVAIISDNTSLYVAKQTGPSTLKTSGGVESSLGVPSETNPSDDKYLRSLAETYENALSWDTRRQVLSIMADLVPYSVLQRYLPGITEYRVKAARQHTVQHGRGSGVLISKSPRMRVDYSKLDHFLDFITSPHVILDLPFGERLLSLADGSVLETPNLIRTMIPELVVAQYTQFCKRTISYHSADLPCCAFCLPVPRRSESLSKGLITLRQMAERLSTT</sequence>
<gene>
    <name evidence="2" type="ORF">PEVE_00001354</name>
</gene>
<reference evidence="2 3" key="1">
    <citation type="submission" date="2022-05" db="EMBL/GenBank/DDBJ databases">
        <authorList>
            <consortium name="Genoscope - CEA"/>
            <person name="William W."/>
        </authorList>
    </citation>
    <scope>NUCLEOTIDE SEQUENCE [LARGE SCALE GENOMIC DNA]</scope>
</reference>
<feature type="compositionally biased region" description="Polar residues" evidence="1">
    <location>
        <begin position="29"/>
        <end position="41"/>
    </location>
</feature>
<evidence type="ECO:0000256" key="1">
    <source>
        <dbReference type="SAM" id="MobiDB-lite"/>
    </source>
</evidence>
<feature type="compositionally biased region" description="Low complexity" evidence="1">
    <location>
        <begin position="42"/>
        <end position="55"/>
    </location>
</feature>
<evidence type="ECO:0000313" key="2">
    <source>
        <dbReference type="EMBL" id="CAH3154231.1"/>
    </source>
</evidence>